<dbReference type="PANTHER" id="PTHR43908">
    <property type="entry name" value="AT29763P-RELATED"/>
    <property type="match status" value="1"/>
</dbReference>
<dbReference type="InterPro" id="IPR051100">
    <property type="entry name" value="DnaJ_subfamily_B/C"/>
</dbReference>
<proteinExistence type="inferred from homology"/>
<dbReference type="PROSITE" id="PS00636">
    <property type="entry name" value="DNAJ_1"/>
    <property type="match status" value="1"/>
</dbReference>
<accession>A0A091E1E1</accession>
<evidence type="ECO:0000256" key="3">
    <source>
        <dbReference type="ARBA" id="ARBA00005356"/>
    </source>
</evidence>
<dbReference type="Pfam" id="PF08923">
    <property type="entry name" value="MAPKK1_Int"/>
    <property type="match status" value="1"/>
</dbReference>
<evidence type="ECO:0000256" key="4">
    <source>
        <dbReference type="ARBA" id="ARBA00016095"/>
    </source>
</evidence>
<comment type="function">
    <text evidence="13">As part of the Ragulator complex it is involved in amino acid sensing and activation of mTORC1, a signaling complex promoting cell growth in response to growth factors, energy levels, and amino acids. Activated by amino acids through a mechanism involving the lysosomal V-ATPase, the Ragulator plays a dual role for the small GTPases Rag (RagA/RRAGA, RagB/RRAGB, RagC/RRAGC and/or RagD/RRAGD): it (1) acts as a guanine nucleotide exchange factor (GEF), activating the small GTPases Rag and (2) mediates recruitment of Rag GTPases to the lysosome membrane. Activated Ragulator and Rag GTPases function as a scaffold recruiting mTORC1 to lysosomes where it is in turn activated. Adapter protein that enhances the efficiency of the MAP kinase cascade facilitating the activation of MAPK2.</text>
</comment>
<reference evidence="17 18" key="1">
    <citation type="submission" date="2013-11" db="EMBL/GenBank/DDBJ databases">
        <title>The Damaraland mole rat (Fukomys damarensis) genome and evolution of African mole rats.</title>
        <authorList>
            <person name="Gladyshev V.N."/>
            <person name="Fang X."/>
        </authorList>
    </citation>
    <scope>NUCLEOTIDE SEQUENCE [LARGE SCALE GENOMIC DNA]</scope>
    <source>
        <tissue evidence="17">Liver</tissue>
    </source>
</reference>
<dbReference type="PRINTS" id="PR00625">
    <property type="entry name" value="JDOMAIN"/>
</dbReference>
<dbReference type="Gene3D" id="1.10.20.10">
    <property type="entry name" value="Histone, subunit A"/>
    <property type="match status" value="1"/>
</dbReference>
<organism evidence="17 18">
    <name type="scientific">Fukomys damarensis</name>
    <name type="common">Damaraland mole rat</name>
    <name type="synonym">Cryptomys damarensis</name>
    <dbReference type="NCBI Taxonomy" id="885580"/>
    <lineage>
        <taxon>Eukaryota</taxon>
        <taxon>Metazoa</taxon>
        <taxon>Chordata</taxon>
        <taxon>Craniata</taxon>
        <taxon>Vertebrata</taxon>
        <taxon>Euteleostomi</taxon>
        <taxon>Mammalia</taxon>
        <taxon>Eutheria</taxon>
        <taxon>Euarchontoglires</taxon>
        <taxon>Glires</taxon>
        <taxon>Rodentia</taxon>
        <taxon>Hystricomorpha</taxon>
        <taxon>Bathyergidae</taxon>
        <taxon>Fukomys</taxon>
    </lineage>
</organism>
<evidence type="ECO:0000313" key="18">
    <source>
        <dbReference type="Proteomes" id="UP000028990"/>
    </source>
</evidence>
<dbReference type="GO" id="GO:1902533">
    <property type="term" value="P:positive regulation of intracellular signal transduction"/>
    <property type="evidence" value="ECO:0007669"/>
    <property type="project" value="UniProtKB-ARBA"/>
</dbReference>
<dbReference type="SMART" id="SM01278">
    <property type="entry name" value="MAPKK1_Int"/>
    <property type="match status" value="1"/>
</dbReference>
<evidence type="ECO:0000256" key="7">
    <source>
        <dbReference type="ARBA" id="ARBA00022989"/>
    </source>
</evidence>
<dbReference type="Pfam" id="PF09320">
    <property type="entry name" value="DUF1977"/>
    <property type="match status" value="1"/>
</dbReference>
<dbReference type="Gene3D" id="3.30.450.30">
    <property type="entry name" value="Dynein light chain 2a, cytoplasmic"/>
    <property type="match status" value="1"/>
</dbReference>
<evidence type="ECO:0000256" key="11">
    <source>
        <dbReference type="ARBA" id="ARBA00038010"/>
    </source>
</evidence>
<feature type="region of interest" description="Disordered" evidence="15">
    <location>
        <begin position="70"/>
        <end position="108"/>
    </location>
</feature>
<evidence type="ECO:0000256" key="10">
    <source>
        <dbReference type="ARBA" id="ARBA00032697"/>
    </source>
</evidence>
<dbReference type="GO" id="GO:0005789">
    <property type="term" value="C:endoplasmic reticulum membrane"/>
    <property type="evidence" value="ECO:0007669"/>
    <property type="project" value="UniProtKB-SubCell"/>
</dbReference>
<evidence type="ECO:0000256" key="2">
    <source>
        <dbReference type="ARBA" id="ARBA00004492"/>
    </source>
</evidence>
<dbReference type="Gene3D" id="1.10.287.110">
    <property type="entry name" value="DnaJ domain"/>
    <property type="match status" value="1"/>
</dbReference>
<dbReference type="GO" id="GO:0003677">
    <property type="term" value="F:DNA binding"/>
    <property type="evidence" value="ECO:0007669"/>
    <property type="project" value="InterPro"/>
</dbReference>
<dbReference type="GO" id="GO:0030544">
    <property type="term" value="F:Hsp70 protein binding"/>
    <property type="evidence" value="ECO:0007669"/>
    <property type="project" value="TreeGrafter"/>
</dbReference>
<dbReference type="EMBL" id="KN121093">
    <property type="protein sequence ID" value="KFO37137.1"/>
    <property type="molecule type" value="Genomic_DNA"/>
</dbReference>
<keyword evidence="9" id="KW-0143">Chaperone</keyword>
<dbReference type="GO" id="GO:0046982">
    <property type="term" value="F:protein heterodimerization activity"/>
    <property type="evidence" value="ECO:0007669"/>
    <property type="project" value="InterPro"/>
</dbReference>
<dbReference type="AlphaFoldDB" id="A0A091E1E1"/>
<dbReference type="SMART" id="SM00271">
    <property type="entry name" value="DnaJ"/>
    <property type="match status" value="1"/>
</dbReference>
<dbReference type="SMART" id="SM00414">
    <property type="entry name" value="H2A"/>
    <property type="match status" value="1"/>
</dbReference>
<dbReference type="InterPro" id="IPR015399">
    <property type="entry name" value="DUF1977_DnaJ-like"/>
</dbReference>
<dbReference type="FunFam" id="1.10.287.110:FF:000004">
    <property type="entry name" value="DnaJ (Hsp40) homolog, subfamily B, member 14"/>
    <property type="match status" value="1"/>
</dbReference>
<dbReference type="Pfam" id="PF00226">
    <property type="entry name" value="DnaJ"/>
    <property type="match status" value="1"/>
</dbReference>
<dbReference type="InterPro" id="IPR009072">
    <property type="entry name" value="Histone-fold"/>
</dbReference>
<dbReference type="PROSITE" id="PS50076">
    <property type="entry name" value="DNAJ_2"/>
    <property type="match status" value="1"/>
</dbReference>
<comment type="similarity">
    <text evidence="11">Belongs to the DnaJ family. DNAJB12/DNAJB14 subfamily.</text>
</comment>
<gene>
    <name evidence="17" type="ORF">H920_01461</name>
</gene>
<evidence type="ECO:0000256" key="1">
    <source>
        <dbReference type="ARBA" id="ARBA00004389"/>
    </source>
</evidence>
<evidence type="ECO:0000256" key="13">
    <source>
        <dbReference type="ARBA" id="ARBA00045176"/>
    </source>
</evidence>
<evidence type="ECO:0000256" key="9">
    <source>
        <dbReference type="ARBA" id="ARBA00023186"/>
    </source>
</evidence>
<keyword evidence="6" id="KW-0256">Endoplasmic reticulum</keyword>
<dbReference type="STRING" id="885580.ENSFDAP00000005105"/>
<dbReference type="eggNOG" id="KOG0714">
    <property type="taxonomic scope" value="Eukaryota"/>
</dbReference>
<dbReference type="PANTHER" id="PTHR43908:SF4">
    <property type="entry name" value="DNAJ HOMOLOG SUBFAMILY B MEMBER 14"/>
    <property type="match status" value="1"/>
</dbReference>
<keyword evidence="18" id="KW-1185">Reference proteome</keyword>
<dbReference type="SUPFAM" id="SSF47113">
    <property type="entry name" value="Histone-fold"/>
    <property type="match status" value="1"/>
</dbReference>
<dbReference type="GO" id="GO:0031902">
    <property type="term" value="C:late endosome membrane"/>
    <property type="evidence" value="ECO:0007669"/>
    <property type="project" value="UniProtKB-SubCell"/>
</dbReference>
<dbReference type="InterPro" id="IPR002119">
    <property type="entry name" value="Histone_H2A"/>
</dbReference>
<comment type="similarity">
    <text evidence="3">Belongs to the LAMTOR3 family.</text>
</comment>
<evidence type="ECO:0000256" key="14">
    <source>
        <dbReference type="ARBA" id="ARBA00075139"/>
    </source>
</evidence>
<dbReference type="GO" id="GO:0000786">
    <property type="term" value="C:nucleosome"/>
    <property type="evidence" value="ECO:0007669"/>
    <property type="project" value="InterPro"/>
</dbReference>
<keyword evidence="5" id="KW-0812">Transmembrane</keyword>
<dbReference type="GO" id="GO:0030527">
    <property type="term" value="F:structural constituent of chromatin"/>
    <property type="evidence" value="ECO:0007669"/>
    <property type="project" value="InterPro"/>
</dbReference>
<feature type="compositionally biased region" description="Polar residues" evidence="15">
    <location>
        <begin position="88"/>
        <end position="100"/>
    </location>
</feature>
<comment type="subcellular location">
    <subcellularLocation>
        <location evidence="1">Endoplasmic reticulum membrane</location>
        <topology evidence="1">Single-pass membrane protein</topology>
    </subcellularLocation>
    <subcellularLocation>
        <location evidence="2">Late endosome membrane</location>
        <topology evidence="2">Peripheral membrane protein</topology>
        <orientation evidence="2">Cytoplasmic side</orientation>
    </subcellularLocation>
</comment>
<dbReference type="CDD" id="cd06257">
    <property type="entry name" value="DnaJ"/>
    <property type="match status" value="1"/>
</dbReference>
<feature type="domain" description="J" evidence="16">
    <location>
        <begin position="158"/>
        <end position="222"/>
    </location>
</feature>
<keyword evidence="8" id="KW-0472">Membrane</keyword>
<evidence type="ECO:0000256" key="15">
    <source>
        <dbReference type="SAM" id="MobiDB-lite"/>
    </source>
</evidence>
<dbReference type="PRINTS" id="PR00620">
    <property type="entry name" value="HISTONEH2A"/>
</dbReference>
<evidence type="ECO:0000313" key="17">
    <source>
        <dbReference type="EMBL" id="KFO37137.1"/>
    </source>
</evidence>
<keyword evidence="7" id="KW-1133">Transmembrane helix</keyword>
<dbReference type="GO" id="GO:0032006">
    <property type="term" value="P:regulation of TOR signaling"/>
    <property type="evidence" value="ECO:0007669"/>
    <property type="project" value="InterPro"/>
</dbReference>
<dbReference type="InterPro" id="IPR001623">
    <property type="entry name" value="DnaJ_domain"/>
</dbReference>
<evidence type="ECO:0000259" key="16">
    <source>
        <dbReference type="PROSITE" id="PS50076"/>
    </source>
</evidence>
<sequence length="664" mass="73817">MEVPPAAPGPFHQHEEVLELAGNASKDLKVKRITPRHLQLAIRGDEELDSLIKATIAGGALLEVIMKNGSTAGNSPRCRKPSGGGDQNKASCTKDSTSGGAESGKGYTHDQVEGVLRLKLSSPYPSAYPTHMVNNTQSCLQEASDLEEYSDNINKCKNYYEVLGVTKDASDEDLKKAYRKLALKFHPDKNLAPGATDAFKKIGNAYAVLSNPEKRKQYDLTGSEEQACNNQSNGRFNFHRGCEADITPEDLFNIFFGGGFPSGSVHSFSNGRAGYSHQHQHRHSGHEREEERGDGGFSVFIQLMPIIVLILVSLLSHLMVSNPPYSLYPRSGSGQTIKMQTENLGVVYYVNKDFKNEYKGMLLQKVEKSVEEDYVTNIRNNCWKERQQKTDMQYAAKVYRDDRLRRKADALSMDNCKELERLTSLYKGGRCLRFGKCFRKLGRGRESCDVGWQRKLCLNLLLKGCEGQSDSREDQERRSEQRGMADVSYPVGCWRRGSPGLVRRQPEWNPGPVVDRGLQQSAPIGGKERTVAGLEWLGPRHGTDLKRFLYKKLPSVEGLHAIVVSDRDGVPVIKVANDSAPEHALRPGFLSTFALATDQGSKLGLSKNKSIICYYNTYQVVQFNRLPLVVSFIASSSANTGLIVSLEKELAPLFEELIKVVEVS</sequence>
<evidence type="ECO:0000256" key="6">
    <source>
        <dbReference type="ARBA" id="ARBA00022824"/>
    </source>
</evidence>
<dbReference type="InterPro" id="IPR018253">
    <property type="entry name" value="DnaJ_domain_CS"/>
</dbReference>
<dbReference type="SUPFAM" id="SSF103196">
    <property type="entry name" value="Roadblock/LC7 domain"/>
    <property type="match status" value="1"/>
</dbReference>
<dbReference type="SUPFAM" id="SSF46565">
    <property type="entry name" value="Chaperone J-domain"/>
    <property type="match status" value="1"/>
</dbReference>
<dbReference type="FunFam" id="3.30.450.30:FF:000003">
    <property type="entry name" value="ragulator complex protein LAMTOR3 homolog"/>
    <property type="match status" value="1"/>
</dbReference>
<evidence type="ECO:0000256" key="5">
    <source>
        <dbReference type="ARBA" id="ARBA00022692"/>
    </source>
</evidence>
<dbReference type="InterPro" id="IPR015019">
    <property type="entry name" value="LAMTOR3"/>
</dbReference>
<evidence type="ECO:0000256" key="8">
    <source>
        <dbReference type="ARBA" id="ARBA00023136"/>
    </source>
</evidence>
<dbReference type="InterPro" id="IPR036869">
    <property type="entry name" value="J_dom_sf"/>
</dbReference>
<protein>
    <recommendedName>
        <fullName evidence="12">DnaJ homolog subfamily B member 14</fullName>
    </recommendedName>
    <alternativeName>
        <fullName evidence="10">Late endosomal/lysosomal adaptor and MAPK and MTOR activator 3</fullName>
    </alternativeName>
    <alternativeName>
        <fullName evidence="14">Mitogen-activated protein kinase kinase 1-interacting protein 1</fullName>
    </alternativeName>
    <alternativeName>
        <fullName evidence="4">Ragulator complex protein LAMTOR3</fullName>
    </alternativeName>
</protein>
<dbReference type="Proteomes" id="UP000028990">
    <property type="component" value="Unassembled WGS sequence"/>
</dbReference>
<dbReference type="GO" id="GO:0071218">
    <property type="term" value="P:cellular response to misfolded protein"/>
    <property type="evidence" value="ECO:0007669"/>
    <property type="project" value="TreeGrafter"/>
</dbReference>
<evidence type="ECO:0000256" key="12">
    <source>
        <dbReference type="ARBA" id="ARBA00039610"/>
    </source>
</evidence>
<name>A0A091E1E1_FUKDA</name>
<feature type="region of interest" description="Disordered" evidence="15">
    <location>
        <begin position="271"/>
        <end position="291"/>
    </location>
</feature>